<evidence type="ECO:0000313" key="13">
    <source>
        <dbReference type="Proteomes" id="UP000717515"/>
    </source>
</evidence>
<feature type="transmembrane region" description="Helical" evidence="10">
    <location>
        <begin position="581"/>
        <end position="606"/>
    </location>
</feature>
<keyword evidence="7" id="KW-0406">Ion transport</keyword>
<gene>
    <name evidence="12" type="ORF">KVV02_003306</name>
</gene>
<comment type="similarity">
    <text evidence="2">Belongs to the SLC41A transporter family.</text>
</comment>
<dbReference type="GO" id="GO:0005886">
    <property type="term" value="C:plasma membrane"/>
    <property type="evidence" value="ECO:0007669"/>
    <property type="project" value="TreeGrafter"/>
</dbReference>
<evidence type="ECO:0000256" key="2">
    <source>
        <dbReference type="ARBA" id="ARBA00009749"/>
    </source>
</evidence>
<feature type="compositionally biased region" description="Low complexity" evidence="9">
    <location>
        <begin position="64"/>
        <end position="89"/>
    </location>
</feature>
<feature type="compositionally biased region" description="Low complexity" evidence="9">
    <location>
        <begin position="120"/>
        <end position="134"/>
    </location>
</feature>
<keyword evidence="3" id="KW-0813">Transport</keyword>
<keyword evidence="6 10" id="KW-1133">Transmembrane helix</keyword>
<sequence length="615" mass="66910">MSKLFASSSPFSQTTYTPLRESQDLGPDDDDDPESSSLVNINHHNRYHHPSSYQHRQQFRHRSQSQSSNRSFLAMADQQQQQPPLQMMQSPGRHPVVFAEGEEDFDQELKIPQPYSRRISSASSSPSGPTTGASPNASSAIDRMSMRSHVSMRPQSLVNATAVSSETATTPMLISGRDIPEENEPSSPPPKYTTEDLEYSEPAGHSYGIDEETGLGYRVGEDGQGDGLLMQASTTLVIAVSGLICAGWLLDVIQHWQVFIDISELIILIPILLNLKGNLEMNLASRLSTAANMGLLDLPSSRNAFIKGNLALLQLQSLAVGSVAGLFSFGLGVVVHPTTNNVNEIALMITASMLCAAISSFVLGSFMCGLVLVCRRYRINPDNIACPLASSFGDLVTLVILAACAVFLQKYLNSPLSIVILVALMALIPAWIVYVRRNKFVAEVAKEGWGPVFAAMVIASTAGLTLERYINEFPGMALISPVLNGLTGNIGSIYASRISTSLHANVKENYRETEKTLFLVHIPIQIVFLTVIGILGLGHVRWSVPVVLGYALVSLCLVVISLAMAKWITHLFWRLGYDPDNYALPILTSLIDVIGTAFLVAGFWALRYGKAMPDS</sequence>
<dbReference type="SUPFAM" id="SSF161093">
    <property type="entry name" value="MgtE membrane domain-like"/>
    <property type="match status" value="2"/>
</dbReference>
<dbReference type="InterPro" id="IPR006667">
    <property type="entry name" value="SLC41_membr_dom"/>
</dbReference>
<evidence type="ECO:0000256" key="8">
    <source>
        <dbReference type="ARBA" id="ARBA00023136"/>
    </source>
</evidence>
<dbReference type="InterPro" id="IPR045349">
    <property type="entry name" value="SLC41A1-3"/>
</dbReference>
<dbReference type="AlphaFoldDB" id="A0A9P8A9P8"/>
<dbReference type="GO" id="GO:0008324">
    <property type="term" value="F:monoatomic cation transmembrane transporter activity"/>
    <property type="evidence" value="ECO:0007669"/>
    <property type="project" value="InterPro"/>
</dbReference>
<evidence type="ECO:0000256" key="6">
    <source>
        <dbReference type="ARBA" id="ARBA00022989"/>
    </source>
</evidence>
<feature type="region of interest" description="Disordered" evidence="9">
    <location>
        <begin position="174"/>
        <end position="196"/>
    </location>
</feature>
<comment type="caution">
    <text evidence="12">The sequence shown here is derived from an EMBL/GenBank/DDBJ whole genome shotgun (WGS) entry which is preliminary data.</text>
</comment>
<evidence type="ECO:0000256" key="3">
    <source>
        <dbReference type="ARBA" id="ARBA00022448"/>
    </source>
</evidence>
<dbReference type="FunFam" id="1.10.357.20:FF:000001">
    <property type="entry name" value="Solute carrier family 41 member 2"/>
    <property type="match status" value="1"/>
</dbReference>
<dbReference type="Proteomes" id="UP000717515">
    <property type="component" value="Unassembled WGS sequence"/>
</dbReference>
<feature type="transmembrane region" description="Helical" evidence="10">
    <location>
        <begin position="310"/>
        <end position="333"/>
    </location>
</feature>
<reference evidence="12" key="1">
    <citation type="submission" date="2021-07" db="EMBL/GenBank/DDBJ databases">
        <title>Draft genome of Mortierella alpina, strain LL118, isolated from an aspen leaf litter sample.</title>
        <authorList>
            <person name="Yang S."/>
            <person name="Vinatzer B.A."/>
        </authorList>
    </citation>
    <scope>NUCLEOTIDE SEQUENCE</scope>
    <source>
        <strain evidence="12">LL118</strain>
    </source>
</reference>
<evidence type="ECO:0000256" key="7">
    <source>
        <dbReference type="ARBA" id="ARBA00023065"/>
    </source>
</evidence>
<dbReference type="PANTHER" id="PTHR16228:SF7">
    <property type="entry name" value="SLC41A_MGTE INTEGRAL MEMBRANE DOMAIN-CONTAINING PROTEIN"/>
    <property type="match status" value="1"/>
</dbReference>
<feature type="transmembrane region" description="Helical" evidence="10">
    <location>
        <begin position="385"/>
        <end position="408"/>
    </location>
</feature>
<feature type="compositionally biased region" description="Polar residues" evidence="9">
    <location>
        <begin position="1"/>
        <end position="17"/>
    </location>
</feature>
<evidence type="ECO:0000256" key="1">
    <source>
        <dbReference type="ARBA" id="ARBA00004141"/>
    </source>
</evidence>
<dbReference type="PANTHER" id="PTHR16228">
    <property type="entry name" value="DIVALENT CATION TRANSPORTER SOLUTE CARRIER FAMILY 41"/>
    <property type="match status" value="1"/>
</dbReference>
<evidence type="ECO:0000259" key="11">
    <source>
        <dbReference type="Pfam" id="PF01769"/>
    </source>
</evidence>
<evidence type="ECO:0000256" key="5">
    <source>
        <dbReference type="ARBA" id="ARBA00022842"/>
    </source>
</evidence>
<feature type="transmembrane region" description="Helical" evidence="10">
    <location>
        <begin position="414"/>
        <end position="436"/>
    </location>
</feature>
<feature type="region of interest" description="Disordered" evidence="9">
    <location>
        <begin position="116"/>
        <end position="138"/>
    </location>
</feature>
<dbReference type="InterPro" id="IPR036739">
    <property type="entry name" value="SLC41_membr_dom_sf"/>
</dbReference>
<feature type="domain" description="SLC41A/MgtE integral membrane" evidence="11">
    <location>
        <begin position="481"/>
        <end position="600"/>
    </location>
</feature>
<feature type="transmembrane region" description="Helical" evidence="10">
    <location>
        <begin position="547"/>
        <end position="569"/>
    </location>
</feature>
<feature type="transmembrane region" description="Helical" evidence="10">
    <location>
        <begin position="345"/>
        <end position="373"/>
    </location>
</feature>
<keyword evidence="5" id="KW-0460">Magnesium</keyword>
<feature type="transmembrane region" description="Helical" evidence="10">
    <location>
        <begin position="516"/>
        <end position="535"/>
    </location>
</feature>
<protein>
    <recommendedName>
        <fullName evidence="11">SLC41A/MgtE integral membrane domain-containing protein</fullName>
    </recommendedName>
</protein>
<evidence type="ECO:0000256" key="9">
    <source>
        <dbReference type="SAM" id="MobiDB-lite"/>
    </source>
</evidence>
<feature type="domain" description="SLC41A/MgtE integral membrane" evidence="11">
    <location>
        <begin position="269"/>
        <end position="403"/>
    </location>
</feature>
<dbReference type="EMBL" id="JAIFTL010000054">
    <property type="protein sequence ID" value="KAG9324899.1"/>
    <property type="molecule type" value="Genomic_DNA"/>
</dbReference>
<proteinExistence type="inferred from homology"/>
<evidence type="ECO:0000313" key="12">
    <source>
        <dbReference type="EMBL" id="KAG9324899.1"/>
    </source>
</evidence>
<organism evidence="12 13">
    <name type="scientific">Mortierella alpina</name>
    <name type="common">Oleaginous fungus</name>
    <name type="synonym">Mortierella renispora</name>
    <dbReference type="NCBI Taxonomy" id="64518"/>
    <lineage>
        <taxon>Eukaryota</taxon>
        <taxon>Fungi</taxon>
        <taxon>Fungi incertae sedis</taxon>
        <taxon>Mucoromycota</taxon>
        <taxon>Mortierellomycotina</taxon>
        <taxon>Mortierellomycetes</taxon>
        <taxon>Mortierellales</taxon>
        <taxon>Mortierellaceae</taxon>
        <taxon>Mortierella</taxon>
    </lineage>
</organism>
<evidence type="ECO:0000256" key="4">
    <source>
        <dbReference type="ARBA" id="ARBA00022692"/>
    </source>
</evidence>
<dbReference type="Pfam" id="PF01769">
    <property type="entry name" value="MgtE"/>
    <property type="match status" value="2"/>
</dbReference>
<keyword evidence="8 10" id="KW-0472">Membrane</keyword>
<accession>A0A9P8A9P8</accession>
<comment type="subcellular location">
    <subcellularLocation>
        <location evidence="1">Membrane</location>
        <topology evidence="1">Multi-pass membrane protein</topology>
    </subcellularLocation>
</comment>
<feature type="transmembrane region" description="Helical" evidence="10">
    <location>
        <begin position="228"/>
        <end position="250"/>
    </location>
</feature>
<name>A0A9P8A9P8_MORAP</name>
<feature type="transmembrane region" description="Helical" evidence="10">
    <location>
        <begin position="448"/>
        <end position="470"/>
    </location>
</feature>
<keyword evidence="4 10" id="KW-0812">Transmembrane</keyword>
<feature type="region of interest" description="Disordered" evidence="9">
    <location>
        <begin position="1"/>
        <end position="91"/>
    </location>
</feature>
<dbReference type="Gene3D" id="1.10.357.20">
    <property type="entry name" value="SLC41 divalent cation transporters, integral membrane domain"/>
    <property type="match status" value="2"/>
</dbReference>
<evidence type="ECO:0000256" key="10">
    <source>
        <dbReference type="SAM" id="Phobius"/>
    </source>
</evidence>